<dbReference type="InterPro" id="IPR017850">
    <property type="entry name" value="Alkaline_phosphatase_core_sf"/>
</dbReference>
<dbReference type="Pfam" id="PF01663">
    <property type="entry name" value="Phosphodiest"/>
    <property type="match status" value="1"/>
</dbReference>
<organism evidence="1 2">
    <name type="scientific">Teladorsagia circumcincta</name>
    <name type="common">Brown stomach worm</name>
    <name type="synonym">Ostertagia circumcincta</name>
    <dbReference type="NCBI Taxonomy" id="45464"/>
    <lineage>
        <taxon>Eukaryota</taxon>
        <taxon>Metazoa</taxon>
        <taxon>Ecdysozoa</taxon>
        <taxon>Nematoda</taxon>
        <taxon>Chromadorea</taxon>
        <taxon>Rhabditida</taxon>
        <taxon>Rhabditina</taxon>
        <taxon>Rhabditomorpha</taxon>
        <taxon>Strongyloidea</taxon>
        <taxon>Trichostrongylidae</taxon>
        <taxon>Teladorsagia</taxon>
    </lineage>
</organism>
<evidence type="ECO:0000313" key="2">
    <source>
        <dbReference type="Proteomes" id="UP000230423"/>
    </source>
</evidence>
<evidence type="ECO:0000313" key="1">
    <source>
        <dbReference type="EMBL" id="PIO55998.1"/>
    </source>
</evidence>
<gene>
    <name evidence="1" type="ORF">TELCIR_22610</name>
</gene>
<dbReference type="OrthoDB" id="415411at2759"/>
<accession>A0A2G9TDP6</accession>
<dbReference type="AlphaFoldDB" id="A0A2G9TDP6"/>
<protein>
    <submittedName>
        <fullName evidence="1">Uncharacterized protein</fullName>
    </submittedName>
</protein>
<dbReference type="Gene3D" id="3.40.720.10">
    <property type="entry name" value="Alkaline Phosphatase, subunit A"/>
    <property type="match status" value="1"/>
</dbReference>
<dbReference type="SUPFAM" id="SSF53649">
    <property type="entry name" value="Alkaline phosphatase-like"/>
    <property type="match status" value="1"/>
</dbReference>
<sequence>MDGFGYDLLKPEYVPNIYKWATQGTWFTSGMRVQYVSFTTTNHMGMVTEQIHRDTPLVFNGPCVMQTFLML</sequence>
<dbReference type="Proteomes" id="UP000230423">
    <property type="component" value="Unassembled WGS sequence"/>
</dbReference>
<dbReference type="InterPro" id="IPR002591">
    <property type="entry name" value="Phosphodiest/P_Trfase"/>
</dbReference>
<proteinExistence type="predicted"/>
<keyword evidence="2" id="KW-1185">Reference proteome</keyword>
<reference evidence="1 2" key="1">
    <citation type="submission" date="2015-09" db="EMBL/GenBank/DDBJ databases">
        <title>Draft genome of the parasitic nematode Teladorsagia circumcincta isolate WARC Sus (inbred).</title>
        <authorList>
            <person name="Mitreva M."/>
        </authorList>
    </citation>
    <scope>NUCLEOTIDE SEQUENCE [LARGE SCALE GENOMIC DNA]</scope>
    <source>
        <strain evidence="1 2">S</strain>
    </source>
</reference>
<name>A0A2G9TDP6_TELCI</name>
<dbReference type="EMBL" id="KZ383282">
    <property type="protein sequence ID" value="PIO55998.1"/>
    <property type="molecule type" value="Genomic_DNA"/>
</dbReference>